<dbReference type="PRINTS" id="PR01438">
    <property type="entry name" value="UNVRSLSTRESS"/>
</dbReference>
<dbReference type="PANTHER" id="PTHR46268:SF6">
    <property type="entry name" value="UNIVERSAL STRESS PROTEIN UP12"/>
    <property type="match status" value="1"/>
</dbReference>
<dbReference type="SUPFAM" id="SSF52402">
    <property type="entry name" value="Adenine nucleotide alpha hydrolases-like"/>
    <property type="match status" value="2"/>
</dbReference>
<dbReference type="Pfam" id="PF00582">
    <property type="entry name" value="Usp"/>
    <property type="match status" value="1"/>
</dbReference>
<dbReference type="RefSeq" id="WP_119053802.1">
    <property type="nucleotide sequence ID" value="NZ_CP032157.1"/>
</dbReference>
<dbReference type="AlphaFoldDB" id="A0A3B7MXH6"/>
<organism evidence="3 4">
    <name type="scientific">Paraflavitalea soli</name>
    <dbReference type="NCBI Taxonomy" id="2315862"/>
    <lineage>
        <taxon>Bacteria</taxon>
        <taxon>Pseudomonadati</taxon>
        <taxon>Bacteroidota</taxon>
        <taxon>Chitinophagia</taxon>
        <taxon>Chitinophagales</taxon>
        <taxon>Chitinophagaceae</taxon>
        <taxon>Paraflavitalea</taxon>
    </lineage>
</organism>
<gene>
    <name evidence="3" type="ORF">D3H65_29790</name>
</gene>
<evidence type="ECO:0000256" key="1">
    <source>
        <dbReference type="ARBA" id="ARBA00008791"/>
    </source>
</evidence>
<protein>
    <submittedName>
        <fullName evidence="3">Universal stress protein</fullName>
    </submittedName>
</protein>
<dbReference type="EMBL" id="CP032157">
    <property type="protein sequence ID" value="AXY77929.1"/>
    <property type="molecule type" value="Genomic_DNA"/>
</dbReference>
<dbReference type="CDD" id="cd00293">
    <property type="entry name" value="USP-like"/>
    <property type="match status" value="1"/>
</dbReference>
<evidence type="ECO:0000313" key="4">
    <source>
        <dbReference type="Proteomes" id="UP000263900"/>
    </source>
</evidence>
<evidence type="ECO:0000313" key="3">
    <source>
        <dbReference type="EMBL" id="AXY77929.1"/>
    </source>
</evidence>
<dbReference type="InterPro" id="IPR006016">
    <property type="entry name" value="UspA"/>
</dbReference>
<dbReference type="Gene3D" id="3.40.50.12370">
    <property type="match status" value="1"/>
</dbReference>
<dbReference type="OrthoDB" id="1522603at2"/>
<name>A0A3B7MXH6_9BACT</name>
<reference evidence="3 4" key="1">
    <citation type="submission" date="2018-09" db="EMBL/GenBank/DDBJ databases">
        <title>Genome sequencing of strain 6GH32-13.</title>
        <authorList>
            <person name="Weon H.-Y."/>
            <person name="Heo J."/>
            <person name="Kwon S.-W."/>
        </authorList>
    </citation>
    <scope>NUCLEOTIDE SEQUENCE [LARGE SCALE GENOMIC DNA]</scope>
    <source>
        <strain evidence="3 4">5GH32-13</strain>
    </source>
</reference>
<proteinExistence type="inferred from homology"/>
<dbReference type="InterPro" id="IPR006015">
    <property type="entry name" value="Universal_stress_UspA"/>
</dbReference>
<feature type="domain" description="UspA" evidence="2">
    <location>
        <begin position="2"/>
        <end position="138"/>
    </location>
</feature>
<dbReference type="Proteomes" id="UP000263900">
    <property type="component" value="Chromosome"/>
</dbReference>
<accession>A0A3B7MXH6</accession>
<comment type="similarity">
    <text evidence="1">Belongs to the universal stress protein A family.</text>
</comment>
<dbReference type="KEGG" id="pseg:D3H65_29790"/>
<dbReference type="PANTHER" id="PTHR46268">
    <property type="entry name" value="STRESS RESPONSE PROTEIN NHAX"/>
    <property type="match status" value="1"/>
</dbReference>
<evidence type="ECO:0000259" key="2">
    <source>
        <dbReference type="Pfam" id="PF00582"/>
    </source>
</evidence>
<sequence length="275" mass="30773">MKTLFVTTDFSTASHNALEYALGMAKAFGAQVILFHAYEVEVLTGIDTAVVVPEEETRLAVQDRLKQHLLAIQPSTVHIRLLNAAGPAAATILATAREQGADLIISGMKHDHKMLRQFFGSTVTELAKHTKLPLLVVPESASYQQLHKIALASDLVPETDVHTLDALAKIGERFHSKVFIIRVLRDRFDEVYELLHRPARLQALPPTLDTQFAYTQHKDVTEALQFYIHTEGIQLLAMVPHKHTLLEKWFFKSTTKTMIFKSPVPVLILPEGNAE</sequence>
<keyword evidence="4" id="KW-1185">Reference proteome</keyword>